<proteinExistence type="predicted"/>
<sequence>MSTTIVRGCVRSLPSCSRHFSKTTCTAARSNQSSSLPPPVQGQDPKQYPSHTTLPPAKMRALVSLYHQSENFITPENLSDAIDAAFIDKSTRFRSDRELKYGQVLGMLGARRRAQKVSWDQTAGRQARSAIDEEGSDAVLWSSQELKRSAQVKAALLGTESGTRPGLEALEDEYERVMEEIKEERERRS</sequence>
<protein>
    <submittedName>
        <fullName evidence="1">Uncharacterized protein</fullName>
    </submittedName>
</protein>
<comment type="caution">
    <text evidence="1">The sequence shown here is derived from an EMBL/GenBank/DDBJ whole genome shotgun (WGS) entry which is preliminary data.</text>
</comment>
<name>A0ACC1S3L8_9APHY</name>
<accession>A0ACC1S3L8</accession>
<dbReference type="Proteomes" id="UP001148662">
    <property type="component" value="Unassembled WGS sequence"/>
</dbReference>
<keyword evidence="2" id="KW-1185">Reference proteome</keyword>
<evidence type="ECO:0000313" key="1">
    <source>
        <dbReference type="EMBL" id="KAJ3531382.1"/>
    </source>
</evidence>
<evidence type="ECO:0000313" key="2">
    <source>
        <dbReference type="Proteomes" id="UP001148662"/>
    </source>
</evidence>
<reference evidence="1" key="1">
    <citation type="submission" date="2022-07" db="EMBL/GenBank/DDBJ databases">
        <title>Genome Sequence of Phlebia brevispora.</title>
        <authorList>
            <person name="Buettner E."/>
        </authorList>
    </citation>
    <scope>NUCLEOTIDE SEQUENCE</scope>
    <source>
        <strain evidence="1">MPL23</strain>
    </source>
</reference>
<organism evidence="1 2">
    <name type="scientific">Phlebia brevispora</name>
    <dbReference type="NCBI Taxonomy" id="194682"/>
    <lineage>
        <taxon>Eukaryota</taxon>
        <taxon>Fungi</taxon>
        <taxon>Dikarya</taxon>
        <taxon>Basidiomycota</taxon>
        <taxon>Agaricomycotina</taxon>
        <taxon>Agaricomycetes</taxon>
        <taxon>Polyporales</taxon>
        <taxon>Meruliaceae</taxon>
        <taxon>Phlebia</taxon>
    </lineage>
</organism>
<dbReference type="EMBL" id="JANHOG010001805">
    <property type="protein sequence ID" value="KAJ3531382.1"/>
    <property type="molecule type" value="Genomic_DNA"/>
</dbReference>
<gene>
    <name evidence="1" type="ORF">NM688_g7585</name>
</gene>